<keyword evidence="4 12" id="KW-1133">Transmembrane helix</keyword>
<evidence type="ECO:0000313" key="15">
    <source>
        <dbReference type="EnsemblPlants" id="Ma03_p13900.1"/>
    </source>
</evidence>
<feature type="region of interest" description="Disordered" evidence="11">
    <location>
        <begin position="617"/>
        <end position="657"/>
    </location>
</feature>
<dbReference type="Gramene" id="Ma03_t13900.1">
    <property type="protein sequence ID" value="Ma03_p13900.1"/>
    <property type="gene ID" value="Ma03_g13900"/>
</dbReference>
<keyword evidence="6" id="KW-0238">DNA-binding</keyword>
<evidence type="ECO:0000256" key="11">
    <source>
        <dbReference type="SAM" id="MobiDB-lite"/>
    </source>
</evidence>
<evidence type="ECO:0000256" key="2">
    <source>
        <dbReference type="ARBA" id="ARBA00004167"/>
    </source>
</evidence>
<feature type="compositionally biased region" description="Polar residues" evidence="11">
    <location>
        <begin position="179"/>
        <end position="192"/>
    </location>
</feature>
<keyword evidence="9" id="KW-0804">Transcription</keyword>
<dbReference type="GO" id="GO:0005634">
    <property type="term" value="C:nucleus"/>
    <property type="evidence" value="ECO:0007669"/>
    <property type="project" value="UniProtKB-SubCell"/>
</dbReference>
<evidence type="ECO:0000313" key="14">
    <source>
        <dbReference type="EMBL" id="CAG1850089.1"/>
    </source>
</evidence>
<dbReference type="InterPro" id="IPR003441">
    <property type="entry name" value="NAC-dom"/>
</dbReference>
<keyword evidence="10" id="KW-0539">Nucleus</keyword>
<evidence type="ECO:0000256" key="6">
    <source>
        <dbReference type="ARBA" id="ARBA00023125"/>
    </source>
</evidence>
<dbReference type="KEGG" id="mus:103973093"/>
<dbReference type="InParanoid" id="A0A804IBT6"/>
<accession>A0A804IBT6</accession>
<dbReference type="OrthoDB" id="737278at2759"/>
<keyword evidence="3 12" id="KW-0812">Transmembrane</keyword>
<evidence type="ECO:0000313" key="16">
    <source>
        <dbReference type="Proteomes" id="UP000012960"/>
    </source>
</evidence>
<gene>
    <name evidence="14" type="ORF">GSMUA_216750.1</name>
</gene>
<dbReference type="InterPro" id="IPR036093">
    <property type="entry name" value="NAC_dom_sf"/>
</dbReference>
<evidence type="ECO:0000256" key="1">
    <source>
        <dbReference type="ARBA" id="ARBA00004123"/>
    </source>
</evidence>
<dbReference type="PROSITE" id="PS51005">
    <property type="entry name" value="NAC"/>
    <property type="match status" value="1"/>
</dbReference>
<evidence type="ECO:0000256" key="3">
    <source>
        <dbReference type="ARBA" id="ARBA00022692"/>
    </source>
</evidence>
<dbReference type="PANTHER" id="PTHR31744:SF216">
    <property type="entry name" value="NAC TRANSCRIPTION FACTOR"/>
    <property type="match status" value="1"/>
</dbReference>
<dbReference type="GO" id="GO:0016020">
    <property type="term" value="C:membrane"/>
    <property type="evidence" value="ECO:0007669"/>
    <property type="project" value="UniProtKB-SubCell"/>
</dbReference>
<keyword evidence="8" id="KW-0010">Activator</keyword>
<keyword evidence="7 12" id="KW-0472">Membrane</keyword>
<evidence type="ECO:0000256" key="4">
    <source>
        <dbReference type="ARBA" id="ARBA00022989"/>
    </source>
</evidence>
<dbReference type="EnsemblPlants" id="Ma03_t13900.1">
    <property type="protein sequence ID" value="Ma03_p13900.1"/>
    <property type="gene ID" value="Ma03_g13900"/>
</dbReference>
<keyword evidence="16" id="KW-1185">Reference proteome</keyword>
<dbReference type="FunFam" id="2.170.150.80:FF:000002">
    <property type="entry name" value="Nac domain-containing protein 86"/>
    <property type="match status" value="1"/>
</dbReference>
<feature type="region of interest" description="Disordered" evidence="11">
    <location>
        <begin position="373"/>
        <end position="393"/>
    </location>
</feature>
<dbReference type="SUPFAM" id="SSF101941">
    <property type="entry name" value="NAC domain"/>
    <property type="match status" value="1"/>
</dbReference>
<dbReference type="Pfam" id="PF02365">
    <property type="entry name" value="NAM"/>
    <property type="match status" value="1"/>
</dbReference>
<dbReference type="EMBL" id="HG996468">
    <property type="protein sequence ID" value="CAG1850089.1"/>
    <property type="molecule type" value="Genomic_DNA"/>
</dbReference>
<sequence length="719" mass="79556">MTLIALDSLPLGFRFQPTDEELVNYYLKPKITGRIRSQMEVIPEIDVCKCEPWDLPDKSVIKSDDPEWFFFAPKDRKYPNGHRSNRATEAGYWKATGKDRIIRSKSSAGKSTIIGMKKTLVFHRGRAPKGARTHWIMHEYRTTEPEFESGDQGGYVIYRLFRKLEQRISTSKADEMETNGFSPSPIKSSPGDTQHEADVMDDTETLLNDSPKSDLKEEPKSSSDSVHKQPAGIKRRMVDKVDCSTDVSVKPGRSYCKLDSPDEEIEVGEKADPLQDALAKFFDPGNEQIDRDVFPNISSIELPDTNYTCMGNENQEFQIGSLPVDNGDEDLLNEFLISALNPDNLSSGASIFSKDSVAGNLLKPSLWDSASCKDSGTSSDIETEPGLPQGGAGLEASEWFCGSSLLPTDSSLLPTQLSTLYENATLLPYDITGTDMYSIDSGADSLQDLFNGMWELNNQKTVSDSKDDSEGTGIKIVSHQMQPVQPNSDNFFVQGTAARRIRLQSSILKVPFAEPLSRSNDEDEASTTNAKGDILGTMEEATSKKNTMRNRDGPVETGLKIRDQQSPNELFAQQGETSINDTWCYELPSGFDHEPSISSDYGIRSGRTEVEEHVGDNISEGEESAVPALPDKLDQSSILDTDEKPSGSSEHQMPDSVLRLRTKSTSDSENMHKHSPPSCPKASRGHSVIVYMMYLVLSVVLLLLCFGIRRCMSPLSVQL</sequence>
<feature type="domain" description="NAC" evidence="13">
    <location>
        <begin position="9"/>
        <end position="163"/>
    </location>
</feature>
<feature type="region of interest" description="Disordered" evidence="11">
    <location>
        <begin position="663"/>
        <end position="682"/>
    </location>
</feature>
<feature type="transmembrane region" description="Helical" evidence="12">
    <location>
        <begin position="688"/>
        <end position="708"/>
    </location>
</feature>
<dbReference type="PANTHER" id="PTHR31744">
    <property type="entry name" value="PROTEIN CUP-SHAPED COTYLEDON 2-RELATED"/>
    <property type="match status" value="1"/>
</dbReference>
<evidence type="ECO:0000256" key="7">
    <source>
        <dbReference type="ARBA" id="ARBA00023136"/>
    </source>
</evidence>
<evidence type="ECO:0000259" key="13">
    <source>
        <dbReference type="PROSITE" id="PS51005"/>
    </source>
</evidence>
<feature type="compositionally biased region" description="Basic and acidic residues" evidence="11">
    <location>
        <begin position="211"/>
        <end position="227"/>
    </location>
</feature>
<dbReference type="AlphaFoldDB" id="A0A804IBT6"/>
<evidence type="ECO:0000256" key="12">
    <source>
        <dbReference type="SAM" id="Phobius"/>
    </source>
</evidence>
<organism evidence="15 16">
    <name type="scientific">Musa acuminata subsp. malaccensis</name>
    <name type="common">Wild banana</name>
    <name type="synonym">Musa malaccensis</name>
    <dbReference type="NCBI Taxonomy" id="214687"/>
    <lineage>
        <taxon>Eukaryota</taxon>
        <taxon>Viridiplantae</taxon>
        <taxon>Streptophyta</taxon>
        <taxon>Embryophyta</taxon>
        <taxon>Tracheophyta</taxon>
        <taxon>Spermatophyta</taxon>
        <taxon>Magnoliopsida</taxon>
        <taxon>Liliopsida</taxon>
        <taxon>Zingiberales</taxon>
        <taxon>Musaceae</taxon>
        <taxon>Musa</taxon>
    </lineage>
</organism>
<name>A0A804IBT6_MUSAM</name>
<dbReference type="Proteomes" id="UP000012960">
    <property type="component" value="Unplaced"/>
</dbReference>
<evidence type="ECO:0000256" key="5">
    <source>
        <dbReference type="ARBA" id="ARBA00023015"/>
    </source>
</evidence>
<protein>
    <submittedName>
        <fullName evidence="14">(wild Malaysian banana) hypothetical protein</fullName>
    </submittedName>
</protein>
<reference evidence="14" key="1">
    <citation type="submission" date="2021-03" db="EMBL/GenBank/DDBJ databases">
        <authorList>
            <consortium name="Genoscope - CEA"/>
            <person name="William W."/>
        </authorList>
    </citation>
    <scope>NUCLEOTIDE SEQUENCE</scope>
    <source>
        <strain evidence="14">Doubled-haploid Pahang</strain>
    </source>
</reference>
<feature type="region of interest" description="Disordered" evidence="11">
    <location>
        <begin position="171"/>
        <end position="235"/>
    </location>
</feature>
<reference evidence="15" key="2">
    <citation type="submission" date="2021-05" db="UniProtKB">
        <authorList>
            <consortium name="EnsemblPlants"/>
        </authorList>
    </citation>
    <scope>IDENTIFICATION</scope>
    <source>
        <strain evidence="15">subsp. malaccensis</strain>
    </source>
</reference>
<proteinExistence type="predicted"/>
<evidence type="ECO:0000256" key="10">
    <source>
        <dbReference type="ARBA" id="ARBA00023242"/>
    </source>
</evidence>
<evidence type="ECO:0000256" key="9">
    <source>
        <dbReference type="ARBA" id="ARBA00023163"/>
    </source>
</evidence>
<keyword evidence="5" id="KW-0805">Transcription regulation</keyword>
<dbReference type="Gene3D" id="2.170.150.80">
    <property type="entry name" value="NAC domain"/>
    <property type="match status" value="1"/>
</dbReference>
<evidence type="ECO:0000256" key="8">
    <source>
        <dbReference type="ARBA" id="ARBA00023159"/>
    </source>
</evidence>
<dbReference type="GO" id="GO:0000976">
    <property type="term" value="F:transcription cis-regulatory region binding"/>
    <property type="evidence" value="ECO:0007669"/>
    <property type="project" value="UniProtKB-ARBA"/>
</dbReference>
<comment type="subcellular location">
    <subcellularLocation>
        <location evidence="2">Membrane</location>
        <topology evidence="2">Single-pass membrane protein</topology>
    </subcellularLocation>
    <subcellularLocation>
        <location evidence="1">Nucleus</location>
    </subcellularLocation>
</comment>
<dbReference type="FunCoup" id="A0A804IBT6">
    <property type="interactions" value="1414"/>
</dbReference>
<dbReference type="GO" id="GO:0006355">
    <property type="term" value="P:regulation of DNA-templated transcription"/>
    <property type="evidence" value="ECO:0007669"/>
    <property type="project" value="InterPro"/>
</dbReference>